<accession>A0A151SDL5</accession>
<name>A0A151SDL5_CAJCA</name>
<dbReference type="Proteomes" id="UP000075243">
    <property type="component" value="Unassembled WGS sequence"/>
</dbReference>
<organism evidence="1 2">
    <name type="scientific">Cajanus cajan</name>
    <name type="common">Pigeon pea</name>
    <name type="synonym">Cajanus indicus</name>
    <dbReference type="NCBI Taxonomy" id="3821"/>
    <lineage>
        <taxon>Eukaryota</taxon>
        <taxon>Viridiplantae</taxon>
        <taxon>Streptophyta</taxon>
        <taxon>Embryophyta</taxon>
        <taxon>Tracheophyta</taxon>
        <taxon>Spermatophyta</taxon>
        <taxon>Magnoliopsida</taxon>
        <taxon>eudicotyledons</taxon>
        <taxon>Gunneridae</taxon>
        <taxon>Pentapetalae</taxon>
        <taxon>rosids</taxon>
        <taxon>fabids</taxon>
        <taxon>Fabales</taxon>
        <taxon>Fabaceae</taxon>
        <taxon>Papilionoideae</taxon>
        <taxon>50 kb inversion clade</taxon>
        <taxon>NPAAA clade</taxon>
        <taxon>indigoferoid/millettioid clade</taxon>
        <taxon>Phaseoleae</taxon>
        <taxon>Cajanus</taxon>
    </lineage>
</organism>
<dbReference type="EMBL" id="KQ483419">
    <property type="protein sequence ID" value="KYP52859.1"/>
    <property type="molecule type" value="Genomic_DNA"/>
</dbReference>
<dbReference type="Gramene" id="C.cajan_25719.t">
    <property type="protein sequence ID" value="C.cajan_25719.t"/>
    <property type="gene ID" value="C.cajan_25719"/>
</dbReference>
<feature type="non-terminal residue" evidence="1">
    <location>
        <position position="1"/>
    </location>
</feature>
<keyword evidence="2" id="KW-1185">Reference proteome</keyword>
<protein>
    <recommendedName>
        <fullName evidence="3">Reverse transcriptase domain-containing protein</fullName>
    </recommendedName>
</protein>
<gene>
    <name evidence="1" type="ORF">KK1_025245</name>
</gene>
<evidence type="ECO:0000313" key="1">
    <source>
        <dbReference type="EMBL" id="KYP52859.1"/>
    </source>
</evidence>
<proteinExistence type="predicted"/>
<sequence>EIKREEISKEVCYNLWANYEVEWLLNPSINNAGGFKINFEMTNHFLALAILEWKVGGIEITIVNIYLPCDMQHKKNGHAYRSSDRKEFNKFIEDMELENVPKLTLNPKLNGNMEYGPFFQFGEVVSRVGQLQRKINVLKGIHMGGHWVEHPERVKKGVKNFFEEKFKEVKDRRQRLNGVNFNKLSQGDNDLLITIFQEKEIKEVIHDCGTQKAKKVFGKVIDDRQRIFLGKRNLLHSMVMKNEVVDEARRKKKKCILFKVDYEKAFDCVSWEYLYPMLQNLGFN</sequence>
<evidence type="ECO:0008006" key="3">
    <source>
        <dbReference type="Google" id="ProtNLM"/>
    </source>
</evidence>
<dbReference type="AlphaFoldDB" id="A0A151SDL5"/>
<evidence type="ECO:0000313" key="2">
    <source>
        <dbReference type="Proteomes" id="UP000075243"/>
    </source>
</evidence>
<reference evidence="1" key="1">
    <citation type="journal article" date="2012" name="Nat. Biotechnol.">
        <title>Draft genome sequence of pigeonpea (Cajanus cajan), an orphan legume crop of resource-poor farmers.</title>
        <authorList>
            <person name="Varshney R.K."/>
            <person name="Chen W."/>
            <person name="Li Y."/>
            <person name="Bharti A.K."/>
            <person name="Saxena R.K."/>
            <person name="Schlueter J.A."/>
            <person name="Donoghue M.T."/>
            <person name="Azam S."/>
            <person name="Fan G."/>
            <person name="Whaley A.M."/>
            <person name="Farmer A.D."/>
            <person name="Sheridan J."/>
            <person name="Iwata A."/>
            <person name="Tuteja R."/>
            <person name="Penmetsa R.V."/>
            <person name="Wu W."/>
            <person name="Upadhyaya H.D."/>
            <person name="Yang S.P."/>
            <person name="Shah T."/>
            <person name="Saxena K.B."/>
            <person name="Michael T."/>
            <person name="McCombie W.R."/>
            <person name="Yang B."/>
            <person name="Zhang G."/>
            <person name="Yang H."/>
            <person name="Wang J."/>
            <person name="Spillane C."/>
            <person name="Cook D.R."/>
            <person name="May G.D."/>
            <person name="Xu X."/>
            <person name="Jackson S.A."/>
        </authorList>
    </citation>
    <scope>NUCLEOTIDE SEQUENCE [LARGE SCALE GENOMIC DNA]</scope>
</reference>